<dbReference type="InterPro" id="IPR010326">
    <property type="entry name" value="EXOC3/Sec6"/>
</dbReference>
<evidence type="ECO:0000256" key="2">
    <source>
        <dbReference type="SAM" id="MobiDB-lite"/>
    </source>
</evidence>
<dbReference type="PANTHER" id="PTHR21292">
    <property type="entry name" value="EXOCYST COMPLEX COMPONENT SEC6-RELATED"/>
    <property type="match status" value="1"/>
</dbReference>
<reference evidence="3 4" key="2">
    <citation type="submission" date="2017-04" db="EMBL/GenBank/DDBJ databases">
        <title>CpG methylation of centromeres and impact of large insertions on vertebrate speciation.</title>
        <authorList>
            <person name="Ichikawa K."/>
            <person name="Yoshimura J."/>
            <person name="Morishita S."/>
        </authorList>
    </citation>
    <scope>NUCLEOTIDE SEQUENCE</scope>
    <source>
        <strain evidence="3 4">HSOK</strain>
    </source>
</reference>
<dbReference type="InterPro" id="IPR042532">
    <property type="entry name" value="EXOC3/Sec6_C"/>
</dbReference>
<reference evidence="3" key="3">
    <citation type="submission" date="2025-08" db="UniProtKB">
        <authorList>
            <consortium name="Ensembl"/>
        </authorList>
    </citation>
    <scope>IDENTIFICATION</scope>
    <source>
        <strain evidence="3">HSOK</strain>
    </source>
</reference>
<name>A0A3P9HMS5_ORYLA</name>
<accession>A0A3P9HMS5</accession>
<organism evidence="3 4">
    <name type="scientific">Oryzias latipes</name>
    <name type="common">Japanese rice fish</name>
    <name type="synonym">Japanese killifish</name>
    <dbReference type="NCBI Taxonomy" id="8090"/>
    <lineage>
        <taxon>Eukaryota</taxon>
        <taxon>Metazoa</taxon>
        <taxon>Chordata</taxon>
        <taxon>Craniata</taxon>
        <taxon>Vertebrata</taxon>
        <taxon>Euteleostomi</taxon>
        <taxon>Actinopterygii</taxon>
        <taxon>Neopterygii</taxon>
        <taxon>Teleostei</taxon>
        <taxon>Neoteleostei</taxon>
        <taxon>Acanthomorphata</taxon>
        <taxon>Ovalentaria</taxon>
        <taxon>Atherinomorphae</taxon>
        <taxon>Beloniformes</taxon>
        <taxon>Adrianichthyidae</taxon>
        <taxon>Oryziinae</taxon>
        <taxon>Oryzias</taxon>
    </lineage>
</organism>
<reference key="1">
    <citation type="journal article" date="2007" name="Nature">
        <title>The medaka draft genome and insights into vertebrate genome evolution.</title>
        <authorList>
            <person name="Kasahara M."/>
            <person name="Naruse K."/>
            <person name="Sasaki S."/>
            <person name="Nakatani Y."/>
            <person name="Qu W."/>
            <person name="Ahsan B."/>
            <person name="Yamada T."/>
            <person name="Nagayasu Y."/>
            <person name="Doi K."/>
            <person name="Kasai Y."/>
            <person name="Jindo T."/>
            <person name="Kobayashi D."/>
            <person name="Shimada A."/>
            <person name="Toyoda A."/>
            <person name="Kuroki Y."/>
            <person name="Fujiyama A."/>
            <person name="Sasaki T."/>
            <person name="Shimizu A."/>
            <person name="Asakawa S."/>
            <person name="Shimizu N."/>
            <person name="Hashimoto S."/>
            <person name="Yang J."/>
            <person name="Lee Y."/>
            <person name="Matsushima K."/>
            <person name="Sugano S."/>
            <person name="Sakaizumi M."/>
            <person name="Narita T."/>
            <person name="Ohishi K."/>
            <person name="Haga S."/>
            <person name="Ohta F."/>
            <person name="Nomoto H."/>
            <person name="Nogata K."/>
            <person name="Morishita T."/>
            <person name="Endo T."/>
            <person name="Shin-I T."/>
            <person name="Takeda H."/>
            <person name="Morishita S."/>
            <person name="Kohara Y."/>
        </authorList>
    </citation>
    <scope>NUCLEOTIDE SEQUENCE [LARGE SCALE GENOMIC DNA]</scope>
    <source>
        <strain>Hd-rR</strain>
    </source>
</reference>
<dbReference type="GO" id="GO:0000145">
    <property type="term" value="C:exocyst"/>
    <property type="evidence" value="ECO:0007669"/>
    <property type="project" value="InterPro"/>
</dbReference>
<dbReference type="GO" id="GO:0006887">
    <property type="term" value="P:exocytosis"/>
    <property type="evidence" value="ECO:0007669"/>
    <property type="project" value="InterPro"/>
</dbReference>
<evidence type="ECO:0000313" key="3">
    <source>
        <dbReference type="Ensembl" id="ENSORLP00015008984.1"/>
    </source>
</evidence>
<dbReference type="PANTHER" id="PTHR21292:SF4">
    <property type="entry name" value="TUMOR NECROSIS FACTOR ALPHA-INDUCED PROTEIN 2"/>
    <property type="match status" value="1"/>
</dbReference>
<feature type="region of interest" description="Disordered" evidence="2">
    <location>
        <begin position="177"/>
        <end position="196"/>
    </location>
</feature>
<proteinExistence type="inferred from homology"/>
<sequence>MRIRSDSAANGRRNIPLSPTWLRDKLQRIVGHPSPPPVEEDRLAVPDGSQPTEPAAGNAKFKDFLDRQCFHEASQLLICRENSLIRRTSEEERLQHHAAEMDRLAADRSHLQSLVVQCLQGSLASEGDNSEALRSAVKAIYLEEKQDLLRRQSGCQNLSEWQTLHDSTLRSLVQDRLEDPHSGPAGQRDQSHIQSHIQSMGRQLREDLLLVVRRVKACYPPEAKICHFYATLYHQTLSTALRDIVDFVLDDQDSSFILRWVNEYFPGIFENPELAGEIDVAALGELLPEMSLQCLEVQHLSKQQAELATFTNRVLEEEVKQWDQGAEPSTEEGRCVSHLAYDVIQFVNGMVTAAEKVVRSLQKAQTITYPLLDLMQRYKVHQEEVIKMNKANTKAYMKAHLGCVEQFRDFLHNKTHLFPGTVRENCLCVLADMKQSACNYLLSPVHKVLKPQYQKLGTSDWLKKNAFQKLLDTLEKELQQFQDVPHTCRQELIGRLHQEVTEEYVRRLLRGDLRLKAREQQEMACAVMINNAESLRKLFTKEGSKEVWLEEILIKIAEVLKLQDVPAIQVQVVSLGSTYPDLREAQVSALLKLKANLSKAHRKTIKATLSDALKEGIPGTESHPFFSNI</sequence>
<dbReference type="AlphaFoldDB" id="A0A3P9HMS5"/>
<evidence type="ECO:0000256" key="1">
    <source>
        <dbReference type="ARBA" id="ARBA00009447"/>
    </source>
</evidence>
<dbReference type="Gene3D" id="1.10.357.70">
    <property type="entry name" value="Exocyst complex component Sec6, C-terminal domain"/>
    <property type="match status" value="1"/>
</dbReference>
<dbReference type="Pfam" id="PF06046">
    <property type="entry name" value="Sec6"/>
    <property type="match status" value="1"/>
</dbReference>
<dbReference type="Proteomes" id="UP000265200">
    <property type="component" value="Chromosome 22"/>
</dbReference>
<dbReference type="Ensembl" id="ENSORLT00015015180.1">
    <property type="protein sequence ID" value="ENSORLP00015008984.1"/>
    <property type="gene ID" value="ENSORLG00015009787.1"/>
</dbReference>
<reference evidence="3" key="4">
    <citation type="submission" date="2025-09" db="UniProtKB">
        <authorList>
            <consortium name="Ensembl"/>
        </authorList>
    </citation>
    <scope>IDENTIFICATION</scope>
    <source>
        <strain evidence="3">HSOK</strain>
    </source>
</reference>
<protein>
    <recommendedName>
        <fullName evidence="5">Exocyst complex component Sec6</fullName>
    </recommendedName>
</protein>
<evidence type="ECO:0008006" key="5">
    <source>
        <dbReference type="Google" id="ProtNLM"/>
    </source>
</evidence>
<evidence type="ECO:0000313" key="4">
    <source>
        <dbReference type="Proteomes" id="UP000265200"/>
    </source>
</evidence>
<comment type="similarity">
    <text evidence="1">Belongs to the SEC6 family.</text>
</comment>
<feature type="region of interest" description="Disordered" evidence="2">
    <location>
        <begin position="29"/>
        <end position="56"/>
    </location>
</feature>